<dbReference type="AlphaFoldDB" id="A0A1Q4UXM6"/>
<keyword evidence="3" id="KW-1185">Reference proteome</keyword>
<keyword evidence="1" id="KW-0812">Transmembrane</keyword>
<gene>
    <name evidence="2" type="ORF">AB852_34710</name>
</gene>
<accession>A0A1Q4UXM6</accession>
<evidence type="ECO:0000313" key="3">
    <source>
        <dbReference type="Proteomes" id="UP000186455"/>
    </source>
</evidence>
<keyword evidence="1" id="KW-1133">Transmembrane helix</keyword>
<feature type="transmembrane region" description="Helical" evidence="1">
    <location>
        <begin position="67"/>
        <end position="85"/>
    </location>
</feature>
<keyword evidence="1" id="KW-0472">Membrane</keyword>
<comment type="caution">
    <text evidence="2">The sequence shown here is derived from an EMBL/GenBank/DDBJ whole genome shotgun (WGS) entry which is preliminary data.</text>
</comment>
<dbReference type="EMBL" id="LFBV01000012">
    <property type="protein sequence ID" value="OKH90354.1"/>
    <property type="molecule type" value="Genomic_DNA"/>
</dbReference>
<feature type="transmembrane region" description="Helical" evidence="1">
    <location>
        <begin position="105"/>
        <end position="124"/>
    </location>
</feature>
<dbReference type="RefSeq" id="WP_073795181.1">
    <property type="nucleotide sequence ID" value="NZ_CP109290.1"/>
</dbReference>
<proteinExistence type="predicted"/>
<reference evidence="2 3" key="1">
    <citation type="submission" date="2015-06" db="EMBL/GenBank/DDBJ databases">
        <title>Cloning and characterization of the uncialamcin biosynthetic gene cluster.</title>
        <authorList>
            <person name="Yan X."/>
            <person name="Huang T."/>
            <person name="Ge H."/>
            <person name="Shen B."/>
        </authorList>
    </citation>
    <scope>NUCLEOTIDE SEQUENCE [LARGE SCALE GENOMIC DNA]</scope>
    <source>
        <strain evidence="2 3">DCA2648</strain>
    </source>
</reference>
<evidence type="ECO:0000313" key="2">
    <source>
        <dbReference type="EMBL" id="OKH90354.1"/>
    </source>
</evidence>
<evidence type="ECO:0000256" key="1">
    <source>
        <dbReference type="SAM" id="Phobius"/>
    </source>
</evidence>
<protein>
    <submittedName>
        <fullName evidence="2">Membrane protein</fullName>
    </submittedName>
</protein>
<organism evidence="2 3">
    <name type="scientific">Streptomyces uncialis</name>
    <dbReference type="NCBI Taxonomy" id="1048205"/>
    <lineage>
        <taxon>Bacteria</taxon>
        <taxon>Bacillati</taxon>
        <taxon>Actinomycetota</taxon>
        <taxon>Actinomycetes</taxon>
        <taxon>Kitasatosporales</taxon>
        <taxon>Streptomycetaceae</taxon>
        <taxon>Streptomyces</taxon>
    </lineage>
</organism>
<dbReference type="STRING" id="1048205.AB852_34710"/>
<feature type="transmembrane region" description="Helical" evidence="1">
    <location>
        <begin position="35"/>
        <end position="55"/>
    </location>
</feature>
<dbReference type="Proteomes" id="UP000186455">
    <property type="component" value="Unassembled WGS sequence"/>
</dbReference>
<name>A0A1Q4UXM6_9ACTN</name>
<sequence>MSEPPTPVTGPRPAPLRFFGTTWVRHDGHYALRRAGVATGSLTAAFGGCLVLRFAHQGLAAGQVGPYVNLLVLGTFALCSALAFRRTWTGFRGGPDPGAAPPARATMALGFLGTLLAYFLRSLAEAPGEKRLRARYEEERAQYVRRVARRTGNPAKRGPG</sequence>